<keyword evidence="7 9" id="KW-0472">Membrane</keyword>
<evidence type="ECO:0000256" key="5">
    <source>
        <dbReference type="ARBA" id="ARBA00022692"/>
    </source>
</evidence>
<keyword evidence="5 9" id="KW-0812">Transmembrane</keyword>
<comment type="subunit">
    <text evidence="9">The complex comprises the extracytoplasmic solute receptor protein and the two transmembrane proteins.</text>
</comment>
<keyword evidence="3" id="KW-1003">Cell membrane</keyword>
<dbReference type="EMBL" id="JBHUEN010000016">
    <property type="protein sequence ID" value="MFD1881205.1"/>
    <property type="molecule type" value="Genomic_DNA"/>
</dbReference>
<keyword evidence="4 9" id="KW-0997">Cell inner membrane</keyword>
<proteinExistence type="inferred from homology"/>
<comment type="similarity">
    <text evidence="8 9">Belongs to the TRAP transporter small permease family.</text>
</comment>
<evidence type="ECO:0000256" key="4">
    <source>
        <dbReference type="ARBA" id="ARBA00022519"/>
    </source>
</evidence>
<feature type="transmembrane region" description="Helical" evidence="9">
    <location>
        <begin position="138"/>
        <end position="161"/>
    </location>
</feature>
<dbReference type="RefSeq" id="WP_379140857.1">
    <property type="nucleotide sequence ID" value="NZ_JBHUEN010000016.1"/>
</dbReference>
<comment type="caution">
    <text evidence="11">The sequence shown here is derived from an EMBL/GenBank/DDBJ whole genome shotgun (WGS) entry which is preliminary data.</text>
</comment>
<dbReference type="PANTHER" id="PTHR35011:SF11">
    <property type="entry name" value="TRAP TRANSPORTER SMALL PERMEASE PROTEIN"/>
    <property type="match status" value="1"/>
</dbReference>
<keyword evidence="6 9" id="KW-1133">Transmembrane helix</keyword>
<evidence type="ECO:0000259" key="10">
    <source>
        <dbReference type="Pfam" id="PF04290"/>
    </source>
</evidence>
<accession>A0ABW4R636</accession>
<evidence type="ECO:0000256" key="8">
    <source>
        <dbReference type="ARBA" id="ARBA00038436"/>
    </source>
</evidence>
<feature type="transmembrane region" description="Helical" evidence="9">
    <location>
        <begin position="59"/>
        <end position="77"/>
    </location>
</feature>
<dbReference type="InterPro" id="IPR055348">
    <property type="entry name" value="DctQ"/>
</dbReference>
<feature type="domain" description="Tripartite ATP-independent periplasmic transporters DctQ component" evidence="10">
    <location>
        <begin position="35"/>
        <end position="160"/>
    </location>
</feature>
<name>A0ABW4R636_9RHOB</name>
<dbReference type="Proteomes" id="UP001597213">
    <property type="component" value="Unassembled WGS sequence"/>
</dbReference>
<keyword evidence="12" id="KW-1185">Reference proteome</keyword>
<gene>
    <name evidence="11" type="ORF">ACFSCT_05685</name>
</gene>
<dbReference type="PANTHER" id="PTHR35011">
    <property type="entry name" value="2,3-DIKETO-L-GULONATE TRAP TRANSPORTER SMALL PERMEASE PROTEIN YIAM"/>
    <property type="match status" value="1"/>
</dbReference>
<organism evidence="11 12">
    <name type="scientific">Paracoccus pacificus</name>
    <dbReference type="NCBI Taxonomy" id="1463598"/>
    <lineage>
        <taxon>Bacteria</taxon>
        <taxon>Pseudomonadati</taxon>
        <taxon>Pseudomonadota</taxon>
        <taxon>Alphaproteobacteria</taxon>
        <taxon>Rhodobacterales</taxon>
        <taxon>Paracoccaceae</taxon>
        <taxon>Paracoccus</taxon>
    </lineage>
</organism>
<comment type="subcellular location">
    <subcellularLocation>
        <location evidence="1 9">Cell inner membrane</location>
        <topology evidence="1 9">Multi-pass membrane protein</topology>
    </subcellularLocation>
</comment>
<keyword evidence="2 9" id="KW-0813">Transport</keyword>
<evidence type="ECO:0000256" key="9">
    <source>
        <dbReference type="RuleBase" id="RU369079"/>
    </source>
</evidence>
<protein>
    <recommendedName>
        <fullName evidence="9">TRAP transporter small permease protein</fullName>
    </recommendedName>
</protein>
<comment type="function">
    <text evidence="9">Part of the tripartite ATP-independent periplasmic (TRAP) transport system.</text>
</comment>
<evidence type="ECO:0000313" key="11">
    <source>
        <dbReference type="EMBL" id="MFD1881205.1"/>
    </source>
</evidence>
<feature type="transmembrane region" description="Helical" evidence="9">
    <location>
        <begin position="98"/>
        <end position="118"/>
    </location>
</feature>
<evidence type="ECO:0000256" key="6">
    <source>
        <dbReference type="ARBA" id="ARBA00022989"/>
    </source>
</evidence>
<feature type="transmembrane region" description="Helical" evidence="9">
    <location>
        <begin position="20"/>
        <end position="47"/>
    </location>
</feature>
<dbReference type="Pfam" id="PF04290">
    <property type="entry name" value="DctQ"/>
    <property type="match status" value="1"/>
</dbReference>
<evidence type="ECO:0000256" key="1">
    <source>
        <dbReference type="ARBA" id="ARBA00004429"/>
    </source>
</evidence>
<evidence type="ECO:0000256" key="7">
    <source>
        <dbReference type="ARBA" id="ARBA00023136"/>
    </source>
</evidence>
<evidence type="ECO:0000256" key="3">
    <source>
        <dbReference type="ARBA" id="ARBA00022475"/>
    </source>
</evidence>
<sequence>MAETGARNARALAARVIDRINTVASVICYGLLSAITAVTALQVFLRYLLNRPTSWSEEAALLMLIWFGMLAIAIGIRRNEHLAITFLRDMLPHPLARALDYGAQIGMAVFMLVVMWFGRDLLALAGAQMMPASRLPKAWLYFPALVGGALGVVNAVANIALRQVPAGAHDTLES</sequence>
<evidence type="ECO:0000313" key="12">
    <source>
        <dbReference type="Proteomes" id="UP001597213"/>
    </source>
</evidence>
<dbReference type="InterPro" id="IPR007387">
    <property type="entry name" value="TRAP_DctQ"/>
</dbReference>
<evidence type="ECO:0000256" key="2">
    <source>
        <dbReference type="ARBA" id="ARBA00022448"/>
    </source>
</evidence>
<reference evidence="12" key="1">
    <citation type="journal article" date="2019" name="Int. J. Syst. Evol. Microbiol.">
        <title>The Global Catalogue of Microorganisms (GCM) 10K type strain sequencing project: providing services to taxonomists for standard genome sequencing and annotation.</title>
        <authorList>
            <consortium name="The Broad Institute Genomics Platform"/>
            <consortium name="The Broad Institute Genome Sequencing Center for Infectious Disease"/>
            <person name="Wu L."/>
            <person name="Ma J."/>
        </authorList>
    </citation>
    <scope>NUCLEOTIDE SEQUENCE [LARGE SCALE GENOMIC DNA]</scope>
    <source>
        <strain evidence="12">CCUG 56029</strain>
    </source>
</reference>